<dbReference type="EMBL" id="JAUEPO010000001">
    <property type="protein sequence ID" value="KAK3336133.1"/>
    <property type="molecule type" value="Genomic_DNA"/>
</dbReference>
<dbReference type="PANTHER" id="PTHR36847:SF1">
    <property type="entry name" value="AMIDOLIGASE ENZYME"/>
    <property type="match status" value="1"/>
</dbReference>
<name>A0AAE0J388_9PEZI</name>
<comment type="caution">
    <text evidence="2">The sequence shown here is derived from an EMBL/GenBank/DDBJ whole genome shotgun (WGS) entry which is preliminary data.</text>
</comment>
<reference evidence="2" key="1">
    <citation type="journal article" date="2023" name="Mol. Phylogenet. Evol.">
        <title>Genome-scale phylogeny and comparative genomics of the fungal order Sordariales.</title>
        <authorList>
            <person name="Hensen N."/>
            <person name="Bonometti L."/>
            <person name="Westerberg I."/>
            <person name="Brannstrom I.O."/>
            <person name="Guillou S."/>
            <person name="Cros-Aarteil S."/>
            <person name="Calhoun S."/>
            <person name="Haridas S."/>
            <person name="Kuo A."/>
            <person name="Mondo S."/>
            <person name="Pangilinan J."/>
            <person name="Riley R."/>
            <person name="LaButti K."/>
            <person name="Andreopoulos B."/>
            <person name="Lipzen A."/>
            <person name="Chen C."/>
            <person name="Yan M."/>
            <person name="Daum C."/>
            <person name="Ng V."/>
            <person name="Clum A."/>
            <person name="Steindorff A."/>
            <person name="Ohm R.A."/>
            <person name="Martin F."/>
            <person name="Silar P."/>
            <person name="Natvig D.O."/>
            <person name="Lalanne C."/>
            <person name="Gautier V."/>
            <person name="Ament-Velasquez S.L."/>
            <person name="Kruys A."/>
            <person name="Hutchinson M.I."/>
            <person name="Powell A.J."/>
            <person name="Barry K."/>
            <person name="Miller A.N."/>
            <person name="Grigoriev I.V."/>
            <person name="Debuchy R."/>
            <person name="Gladieux P."/>
            <person name="Hiltunen Thoren M."/>
            <person name="Johannesson H."/>
        </authorList>
    </citation>
    <scope>NUCLEOTIDE SEQUENCE</scope>
    <source>
        <strain evidence="2">SMH4131-1</strain>
    </source>
</reference>
<sequence length="439" mass="48641">MPSRLLPRTDHDANRTTRLSFGLEFEFLLCHSDDAPIDDPIEHVKAILRRIPVKLRDESTPPHLATDPFPSLHLFPHDGWGVVEDQTVEDDELAPPRGYACLDQGVEITTPALWDTPEALAHVGAVLRELRKHLRMRINVTSGLHCHVGAGSEKVIRFNKEEGAECSYRPRSFSPAVLRNAAALLWAADGFLCHAHPPERGLSKHTATIRSWSKLSRHRRPLHISHTARETSNPPPTSRSGPPPSNRRHRSRIFPALRPASHGDSSAKARFQTLADNRALNPAPADAIAHAGSSAMLGAQQIMACTTTRDVARLLSEEGVLWAHRLNYNFAAYTRDDHGDDADTKNATTTRTVEFREAAGSVCPVWVPAWAEICLGIFRFAARETEERVWEVVGRLAFAEEEEARGGPCHYDMCGRAGGEAEFGSVGGVVSVSDWCWWR</sequence>
<dbReference type="AlphaFoldDB" id="A0AAE0J388"/>
<accession>A0AAE0J388</accession>
<reference evidence="2" key="2">
    <citation type="submission" date="2023-06" db="EMBL/GenBank/DDBJ databases">
        <authorList>
            <consortium name="Lawrence Berkeley National Laboratory"/>
            <person name="Haridas S."/>
            <person name="Hensen N."/>
            <person name="Bonometti L."/>
            <person name="Westerberg I."/>
            <person name="Brannstrom I.O."/>
            <person name="Guillou S."/>
            <person name="Cros-Aarteil S."/>
            <person name="Calhoun S."/>
            <person name="Kuo A."/>
            <person name="Mondo S."/>
            <person name="Pangilinan J."/>
            <person name="Riley R."/>
            <person name="Labutti K."/>
            <person name="Andreopoulos B."/>
            <person name="Lipzen A."/>
            <person name="Chen C."/>
            <person name="Yanf M."/>
            <person name="Daum C."/>
            <person name="Ng V."/>
            <person name="Clum A."/>
            <person name="Steindorff A."/>
            <person name="Ohm R."/>
            <person name="Martin F."/>
            <person name="Silar P."/>
            <person name="Natvig D."/>
            <person name="Lalanne C."/>
            <person name="Gautier V."/>
            <person name="Ament-Velasquez S.L."/>
            <person name="Kruys A."/>
            <person name="Hutchinson M.I."/>
            <person name="Powell A.J."/>
            <person name="Barry K."/>
            <person name="Miller A.N."/>
            <person name="Grigoriev I.V."/>
            <person name="Debuchy R."/>
            <person name="Gladieux P."/>
            <person name="Thoren M.H."/>
            <person name="Johannesson H."/>
        </authorList>
    </citation>
    <scope>NUCLEOTIDE SEQUENCE</scope>
    <source>
        <strain evidence="2">SMH4131-1</strain>
    </source>
</reference>
<protein>
    <submittedName>
        <fullName evidence="2">Uncharacterized protein</fullName>
    </submittedName>
</protein>
<evidence type="ECO:0000313" key="2">
    <source>
        <dbReference type="EMBL" id="KAK3336133.1"/>
    </source>
</evidence>
<proteinExistence type="predicted"/>
<organism evidence="2 3">
    <name type="scientific">Cercophora scortea</name>
    <dbReference type="NCBI Taxonomy" id="314031"/>
    <lineage>
        <taxon>Eukaryota</taxon>
        <taxon>Fungi</taxon>
        <taxon>Dikarya</taxon>
        <taxon>Ascomycota</taxon>
        <taxon>Pezizomycotina</taxon>
        <taxon>Sordariomycetes</taxon>
        <taxon>Sordariomycetidae</taxon>
        <taxon>Sordariales</taxon>
        <taxon>Lasiosphaeriaceae</taxon>
        <taxon>Cercophora</taxon>
    </lineage>
</organism>
<evidence type="ECO:0000313" key="3">
    <source>
        <dbReference type="Proteomes" id="UP001286456"/>
    </source>
</evidence>
<keyword evidence="3" id="KW-1185">Reference proteome</keyword>
<evidence type="ECO:0000256" key="1">
    <source>
        <dbReference type="SAM" id="MobiDB-lite"/>
    </source>
</evidence>
<dbReference type="PANTHER" id="PTHR36847">
    <property type="entry name" value="AMIDOLIGASE ENZYME"/>
    <property type="match status" value="1"/>
</dbReference>
<gene>
    <name evidence="2" type="ORF">B0T19DRAFT_395922</name>
</gene>
<dbReference type="Proteomes" id="UP001286456">
    <property type="component" value="Unassembled WGS sequence"/>
</dbReference>
<feature type="compositionally biased region" description="Pro residues" evidence="1">
    <location>
        <begin position="233"/>
        <end position="245"/>
    </location>
</feature>
<feature type="region of interest" description="Disordered" evidence="1">
    <location>
        <begin position="212"/>
        <end position="250"/>
    </location>
</feature>